<dbReference type="OrthoDB" id="5079280at2759"/>
<dbReference type="KEGG" id="sapo:SAPIO_CDS6055"/>
<dbReference type="HOGENOM" id="CLU_2238163_0_0_1"/>
<organism evidence="1 2">
    <name type="scientific">Pseudallescheria apiosperma</name>
    <name type="common">Scedosporium apiospermum</name>
    <dbReference type="NCBI Taxonomy" id="563466"/>
    <lineage>
        <taxon>Eukaryota</taxon>
        <taxon>Fungi</taxon>
        <taxon>Dikarya</taxon>
        <taxon>Ascomycota</taxon>
        <taxon>Pezizomycotina</taxon>
        <taxon>Sordariomycetes</taxon>
        <taxon>Hypocreomycetidae</taxon>
        <taxon>Microascales</taxon>
        <taxon>Microascaceae</taxon>
        <taxon>Scedosporium</taxon>
    </lineage>
</organism>
<dbReference type="AlphaFoldDB" id="A0A084G606"/>
<keyword evidence="2" id="KW-1185">Reference proteome</keyword>
<sequence length="105" mass="11532">MATLVDECKALISDYLPTVFGQGDSDCLVEVQPRKLLDGYSDIPVALWGQSLTGETIQVNMLNPALRRFLGRFASRGIGGAEEYDNVRYRFVNSTADPTESISSL</sequence>
<dbReference type="EMBL" id="JOWA01000099">
    <property type="protein sequence ID" value="KEZ42768.1"/>
    <property type="molecule type" value="Genomic_DNA"/>
</dbReference>
<evidence type="ECO:0000313" key="2">
    <source>
        <dbReference type="Proteomes" id="UP000028545"/>
    </source>
</evidence>
<protein>
    <submittedName>
        <fullName evidence="1">Uncharacterized protein</fullName>
    </submittedName>
</protein>
<dbReference type="Proteomes" id="UP000028545">
    <property type="component" value="Unassembled WGS sequence"/>
</dbReference>
<dbReference type="GeneID" id="27725127"/>
<evidence type="ECO:0000313" key="1">
    <source>
        <dbReference type="EMBL" id="KEZ42768.1"/>
    </source>
</evidence>
<dbReference type="OMA" id="DIPVALW"/>
<gene>
    <name evidence="1" type="ORF">SAPIO_CDS6055</name>
</gene>
<dbReference type="RefSeq" id="XP_016642567.1">
    <property type="nucleotide sequence ID" value="XM_016788251.1"/>
</dbReference>
<accession>A0A084G606</accession>
<proteinExistence type="predicted"/>
<name>A0A084G606_PSEDA</name>
<comment type="caution">
    <text evidence="1">The sequence shown here is derived from an EMBL/GenBank/DDBJ whole genome shotgun (WGS) entry which is preliminary data.</text>
</comment>
<dbReference type="VEuPathDB" id="FungiDB:SAPIO_CDS6055"/>
<reference evidence="1 2" key="1">
    <citation type="journal article" date="2014" name="Genome Announc.">
        <title>Draft genome sequence of the pathogenic fungus Scedosporium apiospermum.</title>
        <authorList>
            <person name="Vandeputte P."/>
            <person name="Ghamrawi S."/>
            <person name="Rechenmann M."/>
            <person name="Iltis A."/>
            <person name="Giraud S."/>
            <person name="Fleury M."/>
            <person name="Thornton C."/>
            <person name="Delhaes L."/>
            <person name="Meyer W."/>
            <person name="Papon N."/>
            <person name="Bouchara J.P."/>
        </authorList>
    </citation>
    <scope>NUCLEOTIDE SEQUENCE [LARGE SCALE GENOMIC DNA]</scope>
    <source>
        <strain evidence="1 2">IHEM 14462</strain>
    </source>
</reference>